<name>A0A9P5PZN6_9AGAR</name>
<dbReference type="AlphaFoldDB" id="A0A9P5PZN6"/>
<feature type="transmembrane region" description="Helical" evidence="3">
    <location>
        <begin position="154"/>
        <end position="177"/>
    </location>
</feature>
<evidence type="ECO:0000256" key="1">
    <source>
        <dbReference type="SAM" id="Coils"/>
    </source>
</evidence>
<feature type="region of interest" description="Disordered" evidence="2">
    <location>
        <begin position="1"/>
        <end position="20"/>
    </location>
</feature>
<feature type="compositionally biased region" description="Polar residues" evidence="2">
    <location>
        <begin position="1"/>
        <end position="11"/>
    </location>
</feature>
<comment type="caution">
    <text evidence="4">The sequence shown here is derived from an EMBL/GenBank/DDBJ whole genome shotgun (WGS) entry which is preliminary data.</text>
</comment>
<evidence type="ECO:0000256" key="2">
    <source>
        <dbReference type="SAM" id="MobiDB-lite"/>
    </source>
</evidence>
<accession>A0A9P5PZN6</accession>
<evidence type="ECO:0000313" key="4">
    <source>
        <dbReference type="EMBL" id="KAF9072341.1"/>
    </source>
</evidence>
<organism evidence="4 5">
    <name type="scientific">Rhodocollybia butyracea</name>
    <dbReference type="NCBI Taxonomy" id="206335"/>
    <lineage>
        <taxon>Eukaryota</taxon>
        <taxon>Fungi</taxon>
        <taxon>Dikarya</taxon>
        <taxon>Basidiomycota</taxon>
        <taxon>Agaricomycotina</taxon>
        <taxon>Agaricomycetes</taxon>
        <taxon>Agaricomycetidae</taxon>
        <taxon>Agaricales</taxon>
        <taxon>Marasmiineae</taxon>
        <taxon>Omphalotaceae</taxon>
        <taxon>Rhodocollybia</taxon>
    </lineage>
</organism>
<evidence type="ECO:0000313" key="5">
    <source>
        <dbReference type="Proteomes" id="UP000772434"/>
    </source>
</evidence>
<reference evidence="4" key="1">
    <citation type="submission" date="2020-11" db="EMBL/GenBank/DDBJ databases">
        <authorList>
            <consortium name="DOE Joint Genome Institute"/>
            <person name="Ahrendt S."/>
            <person name="Riley R."/>
            <person name="Andreopoulos W."/>
            <person name="Labutti K."/>
            <person name="Pangilinan J."/>
            <person name="Ruiz-Duenas F.J."/>
            <person name="Barrasa J.M."/>
            <person name="Sanchez-Garcia M."/>
            <person name="Camarero S."/>
            <person name="Miyauchi S."/>
            <person name="Serrano A."/>
            <person name="Linde D."/>
            <person name="Babiker R."/>
            <person name="Drula E."/>
            <person name="Ayuso-Fernandez I."/>
            <person name="Pacheco R."/>
            <person name="Padilla G."/>
            <person name="Ferreira P."/>
            <person name="Barriuso J."/>
            <person name="Kellner H."/>
            <person name="Castanera R."/>
            <person name="Alfaro M."/>
            <person name="Ramirez L."/>
            <person name="Pisabarro A.G."/>
            <person name="Kuo A."/>
            <person name="Tritt A."/>
            <person name="Lipzen A."/>
            <person name="He G."/>
            <person name="Yan M."/>
            <person name="Ng V."/>
            <person name="Cullen D."/>
            <person name="Martin F."/>
            <person name="Rosso M.-N."/>
            <person name="Henrissat B."/>
            <person name="Hibbett D."/>
            <person name="Martinez A.T."/>
            <person name="Grigoriev I.V."/>
        </authorList>
    </citation>
    <scope>NUCLEOTIDE SEQUENCE</scope>
    <source>
        <strain evidence="4">AH 40177</strain>
    </source>
</reference>
<protein>
    <submittedName>
        <fullName evidence="4">Uncharacterized protein</fullName>
    </submittedName>
</protein>
<keyword evidence="3" id="KW-1133">Transmembrane helix</keyword>
<evidence type="ECO:0000256" key="3">
    <source>
        <dbReference type="SAM" id="Phobius"/>
    </source>
</evidence>
<keyword evidence="3" id="KW-0472">Membrane</keyword>
<sequence>MQPGKTVTATQDPGLALGEPGQGHSFACSMKLARRDSLIVQMVVPLLFLPTPPMAIPRPIRFGIINILPVKDAPSVDTWSPKVPDSDISGRVRAAQTPPAPRSPNVSLPTANRWHEQKIVFCPRCKNKFKGLLGLVLPVIMKPFFGALENLGDVNISGVIIIIIFLSLVVYAASAIWRNRFYYFNRSGYWSLEFEDITASNLELDLPTFFSSLFEIESLLKDAFPELDMLTATTVAKVKTLKNMIKLIRKAREHCAVSKWDSATEGYAKGAFQKLFESVYLLNDKLPDDSVQVRRRTDIAIILQKCVKKKNVGTFAGWTELLFRDRAYYQDLLDSRFPRVAQVVLETASERKRELEEEVIRLRKQLSESNRV</sequence>
<keyword evidence="3" id="KW-0812">Transmembrane</keyword>
<dbReference type="EMBL" id="JADNRY010000025">
    <property type="protein sequence ID" value="KAF9072341.1"/>
    <property type="molecule type" value="Genomic_DNA"/>
</dbReference>
<feature type="transmembrane region" description="Helical" evidence="3">
    <location>
        <begin position="131"/>
        <end position="148"/>
    </location>
</feature>
<gene>
    <name evidence="4" type="ORF">BDP27DRAFT_1361169</name>
</gene>
<keyword evidence="5" id="KW-1185">Reference proteome</keyword>
<feature type="coiled-coil region" evidence="1">
    <location>
        <begin position="345"/>
        <end position="372"/>
    </location>
</feature>
<proteinExistence type="predicted"/>
<dbReference type="Proteomes" id="UP000772434">
    <property type="component" value="Unassembled WGS sequence"/>
</dbReference>
<keyword evidence="1" id="KW-0175">Coiled coil</keyword>